<evidence type="ECO:0000256" key="1">
    <source>
        <dbReference type="ARBA" id="ARBA00000085"/>
    </source>
</evidence>
<evidence type="ECO:0000313" key="6">
    <source>
        <dbReference type="EMBL" id="SHF94866.1"/>
    </source>
</evidence>
<dbReference type="OrthoDB" id="1931120at2"/>
<dbReference type="SUPFAM" id="SSF51206">
    <property type="entry name" value="cAMP-binding domain-like"/>
    <property type="match status" value="1"/>
</dbReference>
<dbReference type="InterPro" id="IPR005467">
    <property type="entry name" value="His_kinase_dom"/>
</dbReference>
<dbReference type="PANTHER" id="PTHR43065">
    <property type="entry name" value="SENSOR HISTIDINE KINASE"/>
    <property type="match status" value="1"/>
</dbReference>
<dbReference type="InterPro" id="IPR003594">
    <property type="entry name" value="HATPase_dom"/>
</dbReference>
<dbReference type="InterPro" id="IPR014710">
    <property type="entry name" value="RmlC-like_jellyroll"/>
</dbReference>
<feature type="domain" description="Cyclic nucleotide-binding" evidence="4">
    <location>
        <begin position="13"/>
        <end position="132"/>
    </location>
</feature>
<dbReference type="InterPro" id="IPR003661">
    <property type="entry name" value="HisK_dim/P_dom"/>
</dbReference>
<dbReference type="Gene3D" id="3.30.565.10">
    <property type="entry name" value="Histidine kinase-like ATPase, C-terminal domain"/>
    <property type="match status" value="1"/>
</dbReference>
<dbReference type="InterPro" id="IPR036890">
    <property type="entry name" value="HATPase_C_sf"/>
</dbReference>
<gene>
    <name evidence="6" type="ORF">SAMN05443633_108134</name>
</gene>
<dbReference type="Gene3D" id="1.10.287.130">
    <property type="match status" value="1"/>
</dbReference>
<dbReference type="Pfam" id="PF02518">
    <property type="entry name" value="HATPase_c"/>
    <property type="match status" value="1"/>
</dbReference>
<evidence type="ECO:0000313" key="7">
    <source>
        <dbReference type="Proteomes" id="UP000184518"/>
    </source>
</evidence>
<evidence type="ECO:0000256" key="2">
    <source>
        <dbReference type="ARBA" id="ARBA00012438"/>
    </source>
</evidence>
<dbReference type="InterPro" id="IPR018490">
    <property type="entry name" value="cNMP-bd_dom_sf"/>
</dbReference>
<proteinExistence type="predicted"/>
<dbReference type="SMART" id="SM00387">
    <property type="entry name" value="HATPase_c"/>
    <property type="match status" value="1"/>
</dbReference>
<dbReference type="PANTHER" id="PTHR43065:SF48">
    <property type="entry name" value="HISTIDINE KINASE"/>
    <property type="match status" value="1"/>
</dbReference>
<comment type="catalytic activity">
    <reaction evidence="1">
        <text>ATP + protein L-histidine = ADP + protein N-phospho-L-histidine.</text>
        <dbReference type="EC" id="2.7.13.3"/>
    </reaction>
</comment>
<dbReference type="Gene3D" id="2.60.120.10">
    <property type="entry name" value="Jelly Rolls"/>
    <property type="match status" value="1"/>
</dbReference>
<dbReference type="Proteomes" id="UP000184518">
    <property type="component" value="Unassembled WGS sequence"/>
</dbReference>
<organism evidence="6 7">
    <name type="scientific">Chryseobacterium arachidis</name>
    <dbReference type="NCBI Taxonomy" id="1416778"/>
    <lineage>
        <taxon>Bacteria</taxon>
        <taxon>Pseudomonadati</taxon>
        <taxon>Bacteroidota</taxon>
        <taxon>Flavobacteriia</taxon>
        <taxon>Flavobacteriales</taxon>
        <taxon>Weeksellaceae</taxon>
        <taxon>Chryseobacterium group</taxon>
        <taxon>Chryseobacterium</taxon>
    </lineage>
</organism>
<dbReference type="InterPro" id="IPR004358">
    <property type="entry name" value="Sig_transdc_His_kin-like_C"/>
</dbReference>
<evidence type="ECO:0000256" key="3">
    <source>
        <dbReference type="ARBA" id="ARBA00022553"/>
    </source>
</evidence>
<accession>A0A1M5FTR9</accession>
<protein>
    <recommendedName>
        <fullName evidence="2">histidine kinase</fullName>
        <ecNumber evidence="2">2.7.13.3</ecNumber>
    </recommendedName>
</protein>
<keyword evidence="3" id="KW-0597">Phosphoprotein</keyword>
<dbReference type="PROSITE" id="PS50042">
    <property type="entry name" value="CNMP_BINDING_3"/>
    <property type="match status" value="1"/>
</dbReference>
<dbReference type="PROSITE" id="PS50109">
    <property type="entry name" value="HIS_KIN"/>
    <property type="match status" value="1"/>
</dbReference>
<name>A0A1M5FTR9_9FLAO</name>
<dbReference type="CDD" id="cd00038">
    <property type="entry name" value="CAP_ED"/>
    <property type="match status" value="1"/>
</dbReference>
<dbReference type="EC" id="2.7.13.3" evidence="2"/>
<dbReference type="PRINTS" id="PR00344">
    <property type="entry name" value="BCTRLSENSOR"/>
</dbReference>
<evidence type="ECO:0000259" key="5">
    <source>
        <dbReference type="PROSITE" id="PS50109"/>
    </source>
</evidence>
<feature type="domain" description="Histidine kinase" evidence="5">
    <location>
        <begin position="296"/>
        <end position="465"/>
    </location>
</feature>
<dbReference type="InterPro" id="IPR000595">
    <property type="entry name" value="cNMP-bd_dom"/>
</dbReference>
<keyword evidence="7" id="KW-1185">Reference proteome</keyword>
<evidence type="ECO:0000259" key="4">
    <source>
        <dbReference type="PROSITE" id="PS50042"/>
    </source>
</evidence>
<reference evidence="7" key="1">
    <citation type="submission" date="2016-11" db="EMBL/GenBank/DDBJ databases">
        <authorList>
            <person name="Varghese N."/>
            <person name="Submissions S."/>
        </authorList>
    </citation>
    <scope>NUCLEOTIDE SEQUENCE [LARGE SCALE GENOMIC DNA]</scope>
    <source>
        <strain evidence="7">DSM 27619</strain>
    </source>
</reference>
<dbReference type="SUPFAM" id="SSF55874">
    <property type="entry name" value="ATPase domain of HSP90 chaperone/DNA topoisomerase II/histidine kinase"/>
    <property type="match status" value="1"/>
</dbReference>
<dbReference type="RefSeq" id="WP_072959581.1">
    <property type="nucleotide sequence ID" value="NZ_FQUT01000008.1"/>
</dbReference>
<sequence>MAQSIEILQQFDALAAVPYEQLQWLENNSKVTDYTAGEFITYENDKIDGPHFILEGHINLFIKQGNENREIGVLSKGNIFGYLPYSRSINAGVNSQAIGEVRIMSFNTDEIRTMIRNHFELTQALVHIMNNRVREFTAFQQQNDKMAALGKMAAGLAHEINNPAAALVSDSLSLRKHLRVQPEAFKELTSLHLEASQVDGISGELLKILAITERPVLNLREKSKREEQIADWLEEKNVLNAEEISETFVDFNFTTENLQNFQKIVPEHALSAVFNWLLNMLVTEKLIQDIQVSSVRIAELIKSIKIYTHMDRGSEKMASNIHDSIRNTLSILGYKIRKGNIEVDERYDETLPSVMAYTGQLNQVWTNIIDNAVDSMEINKKGRLTITTEKDREFVKVTITDDGPGIPESIRTKIFDAFFTTKAIGKGTGMGLETARRIVLKHKGSVKVESVPGATTFTICIPFNSALNCQ</sequence>
<dbReference type="STRING" id="1416778.SAMN05443633_108134"/>
<dbReference type="GO" id="GO:0000155">
    <property type="term" value="F:phosphorelay sensor kinase activity"/>
    <property type="evidence" value="ECO:0007669"/>
    <property type="project" value="InterPro"/>
</dbReference>
<dbReference type="CDD" id="cd00082">
    <property type="entry name" value="HisKA"/>
    <property type="match status" value="1"/>
</dbReference>
<dbReference type="EMBL" id="FQUT01000008">
    <property type="protein sequence ID" value="SHF94866.1"/>
    <property type="molecule type" value="Genomic_DNA"/>
</dbReference>
<dbReference type="Pfam" id="PF00027">
    <property type="entry name" value="cNMP_binding"/>
    <property type="match status" value="1"/>
</dbReference>
<dbReference type="AlphaFoldDB" id="A0A1M5FTR9"/>